<comment type="caution">
    <text evidence="2">The sequence shown here is derived from an EMBL/GenBank/DDBJ whole genome shotgun (WGS) entry which is preliminary data.</text>
</comment>
<dbReference type="Pfam" id="PF11716">
    <property type="entry name" value="MDMPI_N"/>
    <property type="match status" value="1"/>
</dbReference>
<name>A0A3E0H7L2_9PSEU</name>
<evidence type="ECO:0000313" key="2">
    <source>
        <dbReference type="EMBL" id="REH39267.1"/>
    </source>
</evidence>
<dbReference type="GO" id="GO:0046872">
    <property type="term" value="F:metal ion binding"/>
    <property type="evidence" value="ECO:0007669"/>
    <property type="project" value="InterPro"/>
</dbReference>
<dbReference type="NCBIfam" id="TIGR03083">
    <property type="entry name" value="maleylpyruvate isomerase family mycothiol-dependent enzyme"/>
    <property type="match status" value="1"/>
</dbReference>
<feature type="domain" description="Mycothiol-dependent maleylpyruvate isomerase metal-binding" evidence="1">
    <location>
        <begin position="6"/>
        <end position="138"/>
    </location>
</feature>
<evidence type="ECO:0000313" key="3">
    <source>
        <dbReference type="Proteomes" id="UP000256269"/>
    </source>
</evidence>
<dbReference type="Proteomes" id="UP000256269">
    <property type="component" value="Unassembled WGS sequence"/>
</dbReference>
<evidence type="ECO:0000259" key="1">
    <source>
        <dbReference type="Pfam" id="PF11716"/>
    </source>
</evidence>
<gene>
    <name evidence="2" type="ORF">BCF44_113122</name>
</gene>
<dbReference type="InterPro" id="IPR017517">
    <property type="entry name" value="Maleyloyr_isom"/>
</dbReference>
<accession>A0A3E0H7L2</accession>
<dbReference type="InterPro" id="IPR024344">
    <property type="entry name" value="MDMPI_metal-binding"/>
</dbReference>
<dbReference type="EMBL" id="QUNO01000013">
    <property type="protein sequence ID" value="REH39267.1"/>
    <property type="molecule type" value="Genomic_DNA"/>
</dbReference>
<dbReference type="SUPFAM" id="SSF109854">
    <property type="entry name" value="DinB/YfiT-like putative metalloenzymes"/>
    <property type="match status" value="1"/>
</dbReference>
<dbReference type="RefSeq" id="WP_116178613.1">
    <property type="nucleotide sequence ID" value="NZ_CP144375.1"/>
</dbReference>
<reference evidence="2 3" key="1">
    <citation type="submission" date="2018-08" db="EMBL/GenBank/DDBJ databases">
        <title>Genomic Encyclopedia of Archaeal and Bacterial Type Strains, Phase II (KMG-II): from individual species to whole genera.</title>
        <authorList>
            <person name="Goeker M."/>
        </authorList>
    </citation>
    <scope>NUCLEOTIDE SEQUENCE [LARGE SCALE GENOMIC DNA]</scope>
    <source>
        <strain evidence="2 3">DSM 45791</strain>
    </source>
</reference>
<protein>
    <submittedName>
        <fullName evidence="2">Uncharacterized protein (TIGR03083 family)</fullName>
    </submittedName>
</protein>
<dbReference type="Gene3D" id="1.20.120.450">
    <property type="entry name" value="dinb family like domain"/>
    <property type="match status" value="1"/>
</dbReference>
<organism evidence="2 3">
    <name type="scientific">Kutzneria buriramensis</name>
    <dbReference type="NCBI Taxonomy" id="1045776"/>
    <lineage>
        <taxon>Bacteria</taxon>
        <taxon>Bacillati</taxon>
        <taxon>Actinomycetota</taxon>
        <taxon>Actinomycetes</taxon>
        <taxon>Pseudonocardiales</taxon>
        <taxon>Pseudonocardiaceae</taxon>
        <taxon>Kutzneria</taxon>
    </lineage>
</organism>
<dbReference type="AlphaFoldDB" id="A0A3E0H7L2"/>
<keyword evidence="3" id="KW-1185">Reference proteome</keyword>
<proteinExistence type="predicted"/>
<dbReference type="OrthoDB" id="3669840at2"/>
<sequence length="256" mass="27250">MEELVEAAARTAALLREVPDASAPVPGLAWTAAETAAHLVADLEDYAALLNGAELPHPAEVGASRINAAANAGQLDRFRERDLSRLADDLAPAVEKYLAAAAEHPGERFLATNGVVMSVPVITAILIGEQLIHGLDIARAAGLPWTITRSQALRVIPGLMEILPDYVDHRRAAGPRSFELRFRGGNRYRLFIENGAAAVTAPGEPVDCWISADPVSFLLVGFGRSPQIGHVLRGRIVAGGRKPWRALAFGSLVTPP</sequence>
<dbReference type="InterPro" id="IPR034660">
    <property type="entry name" value="DinB/YfiT-like"/>
</dbReference>